<dbReference type="InterPro" id="IPR001046">
    <property type="entry name" value="NRAMP_fam"/>
</dbReference>
<dbReference type="NCBIfam" id="NF037982">
    <property type="entry name" value="Nramp_1"/>
    <property type="match status" value="1"/>
</dbReference>
<evidence type="ECO:0000313" key="9">
    <source>
        <dbReference type="Proteomes" id="UP000247973"/>
    </source>
</evidence>
<feature type="transmembrane region" description="Helical" evidence="7">
    <location>
        <begin position="362"/>
        <end position="382"/>
    </location>
</feature>
<keyword evidence="6 7" id="KW-0472">Membrane</keyword>
<feature type="transmembrane region" description="Helical" evidence="7">
    <location>
        <begin position="104"/>
        <end position="128"/>
    </location>
</feature>
<dbReference type="GO" id="GO:0005384">
    <property type="term" value="F:manganese ion transmembrane transporter activity"/>
    <property type="evidence" value="ECO:0007669"/>
    <property type="project" value="TreeGrafter"/>
</dbReference>
<evidence type="ECO:0000256" key="7">
    <source>
        <dbReference type="SAM" id="Phobius"/>
    </source>
</evidence>
<sequence>MKNFWQKLRKDYKKKDPKLKSGAFELLKYIGPGLLVTVGFIDPGNWASNFAAGSEFGYTLLWVVTLSTVMLVILQHNVAHLGIVTGLCLSEAANKYLSRRASRVTLWSAIGASVSTSLAEILGGAIALQMLFDVPIKIGAILVTIFVACMMFSNSYKKIERYIIAFVSLIGLSFIYELFLVDIEWKEAAVAWVTPSMPEGSILIIMSVLGAVVMPHNLFLHSEVIQSREWNLKDDKVIEKQLKYEFFDTLFSMVIGWAINSAMILLAASTFFREGLIVDDLQQAKSLLEPLLGTNAAVVFAIALLFAGISSSMTSGIAAGSIFAGMYDEPYNIKDIHSRTGVAISLGVALLIIFVISNPFKGLIISQAVLSMQLPITVFLQVRLTSSKEVMGKYANKSRTKYMLYTIAAIVTLLNLWLLYTLATGWVITD</sequence>
<keyword evidence="5 7" id="KW-1133">Transmembrane helix</keyword>
<evidence type="ECO:0000256" key="5">
    <source>
        <dbReference type="ARBA" id="ARBA00022989"/>
    </source>
</evidence>
<feature type="transmembrane region" description="Helical" evidence="7">
    <location>
        <begin position="134"/>
        <end position="153"/>
    </location>
</feature>
<dbReference type="PANTHER" id="PTHR11706">
    <property type="entry name" value="SOLUTE CARRIER PROTEIN FAMILY 11 MEMBER"/>
    <property type="match status" value="1"/>
</dbReference>
<accession>A0A2V3PMX6</accession>
<dbReference type="RefSeq" id="WP_110311468.1">
    <property type="nucleotide sequence ID" value="NZ_QICL01000020.1"/>
</dbReference>
<protein>
    <submittedName>
        <fullName evidence="8">Manganese transport protein</fullName>
    </submittedName>
</protein>
<dbReference type="OrthoDB" id="9787548at2"/>
<dbReference type="AlphaFoldDB" id="A0A2V3PMX6"/>
<feature type="transmembrane region" description="Helical" evidence="7">
    <location>
        <begin position="402"/>
        <end position="428"/>
    </location>
</feature>
<dbReference type="PANTHER" id="PTHR11706:SF33">
    <property type="entry name" value="NATURAL RESISTANCE-ASSOCIATED MACROPHAGE PROTEIN 2"/>
    <property type="match status" value="1"/>
</dbReference>
<evidence type="ECO:0000256" key="4">
    <source>
        <dbReference type="ARBA" id="ARBA00022847"/>
    </source>
</evidence>
<organism evidence="8 9">
    <name type="scientific">Dysgonomonas alginatilytica</name>
    <dbReference type="NCBI Taxonomy" id="1605892"/>
    <lineage>
        <taxon>Bacteria</taxon>
        <taxon>Pseudomonadati</taxon>
        <taxon>Bacteroidota</taxon>
        <taxon>Bacteroidia</taxon>
        <taxon>Bacteroidales</taxon>
        <taxon>Dysgonomonadaceae</taxon>
        <taxon>Dysgonomonas</taxon>
    </lineage>
</organism>
<evidence type="ECO:0000256" key="1">
    <source>
        <dbReference type="ARBA" id="ARBA00004141"/>
    </source>
</evidence>
<feature type="transmembrane region" description="Helical" evidence="7">
    <location>
        <begin position="201"/>
        <end position="220"/>
    </location>
</feature>
<keyword evidence="9" id="KW-1185">Reference proteome</keyword>
<reference evidence="8 9" key="1">
    <citation type="submission" date="2018-03" db="EMBL/GenBank/DDBJ databases">
        <title>Genomic Encyclopedia of Archaeal and Bacterial Type Strains, Phase II (KMG-II): from individual species to whole genera.</title>
        <authorList>
            <person name="Goeker M."/>
        </authorList>
    </citation>
    <scope>NUCLEOTIDE SEQUENCE [LARGE SCALE GENOMIC DNA]</scope>
    <source>
        <strain evidence="8 9">DSM 100214</strain>
    </source>
</reference>
<evidence type="ECO:0000256" key="6">
    <source>
        <dbReference type="ARBA" id="ARBA00023136"/>
    </source>
</evidence>
<dbReference type="GO" id="GO:0015293">
    <property type="term" value="F:symporter activity"/>
    <property type="evidence" value="ECO:0007669"/>
    <property type="project" value="UniProtKB-KW"/>
</dbReference>
<comment type="caution">
    <text evidence="8">The sequence shown here is derived from an EMBL/GenBank/DDBJ whole genome shotgun (WGS) entry which is preliminary data.</text>
</comment>
<evidence type="ECO:0000256" key="3">
    <source>
        <dbReference type="ARBA" id="ARBA00022692"/>
    </source>
</evidence>
<feature type="transmembrane region" description="Helical" evidence="7">
    <location>
        <begin position="162"/>
        <end position="181"/>
    </location>
</feature>
<dbReference type="PRINTS" id="PR00447">
    <property type="entry name" value="NATRESASSCMP"/>
</dbReference>
<keyword evidence="2" id="KW-0813">Transport</keyword>
<gene>
    <name evidence="8" type="ORF">CLV62_12018</name>
</gene>
<keyword evidence="3 7" id="KW-0812">Transmembrane</keyword>
<evidence type="ECO:0000313" key="8">
    <source>
        <dbReference type="EMBL" id="PXV62331.1"/>
    </source>
</evidence>
<dbReference type="Proteomes" id="UP000247973">
    <property type="component" value="Unassembled WGS sequence"/>
</dbReference>
<dbReference type="EMBL" id="QICL01000020">
    <property type="protein sequence ID" value="PXV62331.1"/>
    <property type="molecule type" value="Genomic_DNA"/>
</dbReference>
<feature type="transmembrane region" description="Helical" evidence="7">
    <location>
        <begin position="250"/>
        <end position="272"/>
    </location>
</feature>
<dbReference type="GO" id="GO:0034755">
    <property type="term" value="P:iron ion transmembrane transport"/>
    <property type="evidence" value="ECO:0007669"/>
    <property type="project" value="TreeGrafter"/>
</dbReference>
<proteinExistence type="predicted"/>
<name>A0A2V3PMX6_9BACT</name>
<comment type="subcellular location">
    <subcellularLocation>
        <location evidence="1">Membrane</location>
        <topology evidence="1">Multi-pass membrane protein</topology>
    </subcellularLocation>
</comment>
<feature type="transmembrane region" description="Helical" evidence="7">
    <location>
        <begin position="336"/>
        <end position="356"/>
    </location>
</feature>
<dbReference type="Pfam" id="PF01566">
    <property type="entry name" value="Nramp"/>
    <property type="match status" value="1"/>
</dbReference>
<feature type="transmembrane region" description="Helical" evidence="7">
    <location>
        <begin position="56"/>
        <end position="74"/>
    </location>
</feature>
<dbReference type="GO" id="GO:0005886">
    <property type="term" value="C:plasma membrane"/>
    <property type="evidence" value="ECO:0007669"/>
    <property type="project" value="TreeGrafter"/>
</dbReference>
<feature type="transmembrane region" description="Helical" evidence="7">
    <location>
        <begin position="21"/>
        <end position="41"/>
    </location>
</feature>
<feature type="transmembrane region" description="Helical" evidence="7">
    <location>
        <begin position="292"/>
        <end position="324"/>
    </location>
</feature>
<dbReference type="GO" id="GO:0015086">
    <property type="term" value="F:cadmium ion transmembrane transporter activity"/>
    <property type="evidence" value="ECO:0007669"/>
    <property type="project" value="TreeGrafter"/>
</dbReference>
<keyword evidence="4" id="KW-0769">Symport</keyword>
<evidence type="ECO:0000256" key="2">
    <source>
        <dbReference type="ARBA" id="ARBA00022448"/>
    </source>
</evidence>